<name>A0ACB9GM58_9ASTR</name>
<proteinExistence type="predicted"/>
<comment type="caution">
    <text evidence="1">The sequence shown here is derived from an EMBL/GenBank/DDBJ whole genome shotgun (WGS) entry which is preliminary data.</text>
</comment>
<gene>
    <name evidence="1" type="ORF">L1987_43265</name>
</gene>
<dbReference type="EMBL" id="CM042031">
    <property type="protein sequence ID" value="KAI3784171.1"/>
    <property type="molecule type" value="Genomic_DNA"/>
</dbReference>
<reference evidence="1 2" key="2">
    <citation type="journal article" date="2022" name="Mol. Ecol. Resour.">
        <title>The genomes of chicory, endive, great burdock and yacon provide insights into Asteraceae paleo-polyploidization history and plant inulin production.</title>
        <authorList>
            <person name="Fan W."/>
            <person name="Wang S."/>
            <person name="Wang H."/>
            <person name="Wang A."/>
            <person name="Jiang F."/>
            <person name="Liu H."/>
            <person name="Zhao H."/>
            <person name="Xu D."/>
            <person name="Zhang Y."/>
        </authorList>
    </citation>
    <scope>NUCLEOTIDE SEQUENCE [LARGE SCALE GENOMIC DNA]</scope>
    <source>
        <strain evidence="2">cv. Yunnan</strain>
        <tissue evidence="1">Leaves</tissue>
    </source>
</reference>
<organism evidence="1 2">
    <name type="scientific">Smallanthus sonchifolius</name>
    <dbReference type="NCBI Taxonomy" id="185202"/>
    <lineage>
        <taxon>Eukaryota</taxon>
        <taxon>Viridiplantae</taxon>
        <taxon>Streptophyta</taxon>
        <taxon>Embryophyta</taxon>
        <taxon>Tracheophyta</taxon>
        <taxon>Spermatophyta</taxon>
        <taxon>Magnoliopsida</taxon>
        <taxon>eudicotyledons</taxon>
        <taxon>Gunneridae</taxon>
        <taxon>Pentapetalae</taxon>
        <taxon>asterids</taxon>
        <taxon>campanulids</taxon>
        <taxon>Asterales</taxon>
        <taxon>Asteraceae</taxon>
        <taxon>Asteroideae</taxon>
        <taxon>Heliantheae alliance</taxon>
        <taxon>Millerieae</taxon>
        <taxon>Smallanthus</taxon>
    </lineage>
</organism>
<accession>A0ACB9GM58</accession>
<keyword evidence="2" id="KW-1185">Reference proteome</keyword>
<protein>
    <submittedName>
        <fullName evidence="1">Uncharacterized protein</fullName>
    </submittedName>
</protein>
<reference evidence="2" key="1">
    <citation type="journal article" date="2022" name="Mol. Ecol. Resour.">
        <title>The genomes of chicory, endive, great burdock and yacon provide insights into Asteraceae palaeo-polyploidization history and plant inulin production.</title>
        <authorList>
            <person name="Fan W."/>
            <person name="Wang S."/>
            <person name="Wang H."/>
            <person name="Wang A."/>
            <person name="Jiang F."/>
            <person name="Liu H."/>
            <person name="Zhao H."/>
            <person name="Xu D."/>
            <person name="Zhang Y."/>
        </authorList>
    </citation>
    <scope>NUCLEOTIDE SEQUENCE [LARGE SCALE GENOMIC DNA]</scope>
    <source>
        <strain evidence="2">cv. Yunnan</strain>
    </source>
</reference>
<dbReference type="Proteomes" id="UP001056120">
    <property type="component" value="Linkage Group LG14"/>
</dbReference>
<sequence length="97" mass="10675">MAGACGVRQACLVGLADKLEAIPALTTRKSVRVCVVWLVYNSYVQEVIDVYLVRRSVVAVQVSAQGGGEFRRGGGYLIDGGDNRRWMVVNGGKFRWR</sequence>
<evidence type="ECO:0000313" key="2">
    <source>
        <dbReference type="Proteomes" id="UP001056120"/>
    </source>
</evidence>
<evidence type="ECO:0000313" key="1">
    <source>
        <dbReference type="EMBL" id="KAI3784171.1"/>
    </source>
</evidence>